<evidence type="ECO:0000256" key="7">
    <source>
        <dbReference type="ARBA" id="ARBA00022833"/>
    </source>
</evidence>
<dbReference type="InterPro" id="IPR037033">
    <property type="entry name" value="DNA-dir_RNAP_su2_hyb_sf"/>
</dbReference>
<feature type="domain" description="RNA polymerase Rpb2" evidence="14">
    <location>
        <begin position="1382"/>
        <end position="1472"/>
    </location>
</feature>
<feature type="domain" description="RNA polymerase beta subunit protrusion" evidence="15">
    <location>
        <begin position="122"/>
        <end position="542"/>
    </location>
</feature>
<dbReference type="GO" id="GO:0006351">
    <property type="term" value="P:DNA-templated transcription"/>
    <property type="evidence" value="ECO:0007669"/>
    <property type="project" value="InterPro"/>
</dbReference>
<sequence>MIHDFLPEPSQELYISDKVDEYEYTDKTGYIPGDKNANMDNIIDKMITPWPISKVTKPIAEMPQYTGEIKISRQGKLLMKYLEYTGFTRDLIEIYDVGIDRFIERVHNTKINIANDKIIKFDVMIVRPVNNIIGQMEPSLMWPIQAREQNKTYAADIILTAYIAVQIKDINGNIIREEKYGNESKNNISMGKMPVMIGSKYCNLHGLSNEEKILRGECPNDVDAFFIIDGKEYVIISQDGVINNRMIVYPEKDIYLATMTSTTQNDGRTNIVQIFRNPKTYVYYSWIGITGAIGDFRKKSLNIFQIFRILGISDPNIIMEFILTFTKPSLKSKVRDELASTMVHFQLIPGIEKDYIDIATHRGETVAYDDLNTQETIKEDYRRNVYTHLFPQYNKFNQFGELPTRLIDSHYNEMYEVINEGNIFYKYTDTQFSNRIVDINGIMYIYQDMEYKQMKDPNGPWPYKTLIKKQYILDNDSIYKKLYTYSILINRLLEVHLGERKYDDRDSWSNKIIKTSGSFMFKLLDNKWTKLVNNVKDSVYKFNINNTTNNDPTINDIWFTYTAITDDYTKSFKTNWNTGTYKKEEKITDILSRQSVSASYSYITRISSPGSRENPNINNRVVRSSQWGFAGIIDTPENKNTGLVLGKSVGCWVSNERSVSDIKLVIYNNRINKDIDNVVPIPNDYNKNIIMLNGELLGFCNGPELNIKLLELRREGMIEFDVTIIYIQLDNILYISSNSGRPVRPLLLVNEKTQRLILDEKIESGELESEDVDNFQVLVNHGCVEYVCPLTQEYIMLAQSINDLKSFQYDIENTRIMLDKAEQLLQDNSNTQYLSINSTKQSILVGWDQYKDEISTKINTINIEINKINNIISTYDKDLTNIENTLAEKTDINNINYLISTRLNIDINDLNTYKENHAHAYNNAKIEVNYMITDVESDMYKNIDIIVKDITTYEIKLKEYSDQIKLLEIKQNEKRPVLNSYLETQINIIRSELTRLEQKKKYTHCELDPNAIMSVSASLIPLPDHNQGPRNTFVCNMQRQALSIYHSNYMWRLDKTARLLAWPMRPIFETQMNKMLGMDKMGRGEMTILAIMSWLNYNEEDAIIINADALGRGAFTSILLKTIESSVNSTEAHNQTIKIEESFTSDFPRNSHRDQRIYDNLDDRGIAKIGSIVNVGDCIIGKRKIITEHGVTREEDASVYVKVGENGIVDKILYTKKMVKIKIRLVSSPIPGDKFASVHGQKSTIGLMLKDRQMPYIESSKTKPTVIMNPHAIPSRMTLGQLYEMVSSKQGALSGERIDATAYNNYTIDGFKKYLSSHGYNEWGWETMVNSMTGERYKAQIFIGPVYYQRLKHQVRDKAQVRGKGVRDEFSRQGPGGRQRNGALRAGEMERDSIISHGAAAMMQEVYCKSSDKYDCILCTNCNNIAYIDTRKEFHCRSCDDQAKFGKIEIPYSYMLINRYLIAAGIHPVLVTKPEPTTIVSSVIFK</sequence>
<feature type="compositionally biased region" description="Basic and acidic residues" evidence="12">
    <location>
        <begin position="1362"/>
        <end position="1371"/>
    </location>
</feature>
<evidence type="ECO:0000259" key="14">
    <source>
        <dbReference type="Pfam" id="PF04560"/>
    </source>
</evidence>
<evidence type="ECO:0000259" key="17">
    <source>
        <dbReference type="Pfam" id="PF04566"/>
    </source>
</evidence>
<dbReference type="GO" id="GO:0000428">
    <property type="term" value="C:DNA-directed RNA polymerase complex"/>
    <property type="evidence" value="ECO:0007669"/>
    <property type="project" value="UniProtKB-KW"/>
</dbReference>
<evidence type="ECO:0000256" key="5">
    <source>
        <dbReference type="ARBA" id="ARBA00022695"/>
    </source>
</evidence>
<feature type="region of interest" description="Disordered" evidence="12">
    <location>
        <begin position="1362"/>
        <end position="1385"/>
    </location>
</feature>
<gene>
    <name evidence="18" type="ORF">LCPAC102_01320</name>
</gene>
<keyword evidence="7" id="KW-0862">Zinc</keyword>
<keyword evidence="3 18" id="KW-0240">DNA-directed RNA polymerase</keyword>
<feature type="domain" description="RNA polymerase Rpb2" evidence="17">
    <location>
        <begin position="690"/>
        <end position="749"/>
    </location>
</feature>
<feature type="coiled-coil region" evidence="11">
    <location>
        <begin position="950"/>
        <end position="999"/>
    </location>
</feature>
<dbReference type="Gene3D" id="3.90.1100.10">
    <property type="match status" value="2"/>
</dbReference>
<dbReference type="GO" id="GO:0032549">
    <property type="term" value="F:ribonucleoside binding"/>
    <property type="evidence" value="ECO:0007669"/>
    <property type="project" value="InterPro"/>
</dbReference>
<evidence type="ECO:0000256" key="11">
    <source>
        <dbReference type="SAM" id="Coils"/>
    </source>
</evidence>
<evidence type="ECO:0000259" key="16">
    <source>
        <dbReference type="Pfam" id="PF04565"/>
    </source>
</evidence>
<dbReference type="InterPro" id="IPR007641">
    <property type="entry name" value="RNA_pol_Rpb2_7"/>
</dbReference>
<dbReference type="Pfam" id="PF04563">
    <property type="entry name" value="RNA_pol_Rpb2_1"/>
    <property type="match status" value="1"/>
</dbReference>
<evidence type="ECO:0000256" key="10">
    <source>
        <dbReference type="RuleBase" id="RU000434"/>
    </source>
</evidence>
<dbReference type="InterPro" id="IPR007644">
    <property type="entry name" value="RNA_pol_bsu_protrusion"/>
</dbReference>
<keyword evidence="4" id="KW-0808">Transferase</keyword>
<dbReference type="Pfam" id="PF04566">
    <property type="entry name" value="RNA_pol_Rpb2_4"/>
    <property type="match status" value="1"/>
</dbReference>
<dbReference type="CDD" id="cd00653">
    <property type="entry name" value="RNA_pol_B_RPB2"/>
    <property type="match status" value="1"/>
</dbReference>
<dbReference type="Pfam" id="PF00562">
    <property type="entry name" value="RNA_pol_Rpb2_6"/>
    <property type="match status" value="1"/>
</dbReference>
<keyword evidence="8" id="KW-0804">Transcription</keyword>
<dbReference type="GO" id="GO:0003677">
    <property type="term" value="F:DNA binding"/>
    <property type="evidence" value="ECO:0007669"/>
    <property type="project" value="InterPro"/>
</dbReference>
<evidence type="ECO:0000256" key="1">
    <source>
        <dbReference type="ARBA" id="ARBA00006835"/>
    </source>
</evidence>
<reference evidence="18" key="1">
    <citation type="journal article" date="2019" name="MBio">
        <title>Virus Genomes from Deep Sea Sediments Expand the Ocean Megavirome and Support Independent Origins of Viral Gigantism.</title>
        <authorList>
            <person name="Backstrom D."/>
            <person name="Yutin N."/>
            <person name="Jorgensen S.L."/>
            <person name="Dharamshi J."/>
            <person name="Homa F."/>
            <person name="Zaremba-Niedwiedzka K."/>
            <person name="Spang A."/>
            <person name="Wolf Y.I."/>
            <person name="Koonin E.V."/>
            <person name="Ettema T.J."/>
        </authorList>
    </citation>
    <scope>NUCLEOTIDE SEQUENCE</scope>
</reference>
<dbReference type="InterPro" id="IPR007645">
    <property type="entry name" value="RNA_pol_Rpb2_3"/>
</dbReference>
<dbReference type="Pfam" id="PF04565">
    <property type="entry name" value="RNA_pol_Rpb2_3"/>
    <property type="match status" value="1"/>
</dbReference>
<organism evidence="18">
    <name type="scientific">Pithovirus LCPAC102</name>
    <dbReference type="NCBI Taxonomy" id="2506587"/>
    <lineage>
        <taxon>Viruses</taxon>
        <taxon>Pithoviruses</taxon>
    </lineage>
</organism>
<dbReference type="SUPFAM" id="SSF64484">
    <property type="entry name" value="beta and beta-prime subunits of DNA dependent RNA-polymerase"/>
    <property type="match status" value="1"/>
</dbReference>
<dbReference type="Gene3D" id="2.40.270.10">
    <property type="entry name" value="DNA-directed RNA polymerase, subunit 2, domain 6"/>
    <property type="match status" value="1"/>
</dbReference>
<evidence type="ECO:0000259" key="13">
    <source>
        <dbReference type="Pfam" id="PF00562"/>
    </source>
</evidence>
<dbReference type="GO" id="GO:0003899">
    <property type="term" value="F:DNA-directed RNA polymerase activity"/>
    <property type="evidence" value="ECO:0007669"/>
    <property type="project" value="UniProtKB-EC"/>
</dbReference>
<evidence type="ECO:0000256" key="4">
    <source>
        <dbReference type="ARBA" id="ARBA00022679"/>
    </source>
</evidence>
<keyword evidence="6" id="KW-0479">Metal-binding</keyword>
<evidence type="ECO:0000313" key="18">
    <source>
        <dbReference type="EMBL" id="QBK90219.1"/>
    </source>
</evidence>
<dbReference type="Pfam" id="PF04560">
    <property type="entry name" value="RNA_pol_Rpb2_7"/>
    <property type="match status" value="1"/>
</dbReference>
<keyword evidence="11" id="KW-0175">Coiled coil</keyword>
<dbReference type="InterPro" id="IPR007646">
    <property type="entry name" value="RNA_pol_Rpb2_4"/>
</dbReference>
<feature type="domain" description="DNA-directed RNA polymerase subunit 2 hybrid-binding" evidence="13">
    <location>
        <begin position="1017"/>
        <end position="1380"/>
    </location>
</feature>
<protein>
    <recommendedName>
        <fullName evidence="2">DNA-directed RNA polymerase</fullName>
        <ecNumber evidence="2">2.7.7.6</ecNumber>
    </recommendedName>
</protein>
<dbReference type="EMBL" id="MK500469">
    <property type="protein sequence ID" value="QBK90219.1"/>
    <property type="molecule type" value="Genomic_DNA"/>
</dbReference>
<evidence type="ECO:0000256" key="12">
    <source>
        <dbReference type="SAM" id="MobiDB-lite"/>
    </source>
</evidence>
<evidence type="ECO:0000256" key="8">
    <source>
        <dbReference type="ARBA" id="ARBA00023163"/>
    </source>
</evidence>
<dbReference type="InterPro" id="IPR015712">
    <property type="entry name" value="DNA-dir_RNA_pol_su2"/>
</dbReference>
<proteinExistence type="inferred from homology"/>
<dbReference type="Gene3D" id="2.40.50.150">
    <property type="match status" value="1"/>
</dbReference>
<comment type="similarity">
    <text evidence="1 10">Belongs to the RNA polymerase beta chain family.</text>
</comment>
<feature type="domain" description="RNA polymerase Rpb2" evidence="16">
    <location>
        <begin position="590"/>
        <end position="645"/>
    </location>
</feature>
<evidence type="ECO:0000256" key="6">
    <source>
        <dbReference type="ARBA" id="ARBA00022723"/>
    </source>
</evidence>
<evidence type="ECO:0000259" key="15">
    <source>
        <dbReference type="Pfam" id="PF04563"/>
    </source>
</evidence>
<accession>A0A481Z5D4</accession>
<evidence type="ECO:0000256" key="9">
    <source>
        <dbReference type="ARBA" id="ARBA00048552"/>
    </source>
</evidence>
<evidence type="ECO:0000256" key="3">
    <source>
        <dbReference type="ARBA" id="ARBA00022478"/>
    </source>
</evidence>
<dbReference type="GO" id="GO:0046872">
    <property type="term" value="F:metal ion binding"/>
    <property type="evidence" value="ECO:0007669"/>
    <property type="project" value="UniProtKB-KW"/>
</dbReference>
<keyword evidence="5" id="KW-0548">Nucleotidyltransferase</keyword>
<dbReference type="InterPro" id="IPR007120">
    <property type="entry name" value="DNA-dir_RNAP_su2_dom"/>
</dbReference>
<dbReference type="InterPro" id="IPR014724">
    <property type="entry name" value="RNA_pol_RPB2_OB-fold"/>
</dbReference>
<name>A0A481Z5D4_9VIRU</name>
<comment type="catalytic activity">
    <reaction evidence="9">
        <text>RNA(n) + a ribonucleoside 5'-triphosphate = RNA(n+1) + diphosphate</text>
        <dbReference type="Rhea" id="RHEA:21248"/>
        <dbReference type="Rhea" id="RHEA-COMP:14527"/>
        <dbReference type="Rhea" id="RHEA-COMP:17342"/>
        <dbReference type="ChEBI" id="CHEBI:33019"/>
        <dbReference type="ChEBI" id="CHEBI:61557"/>
        <dbReference type="ChEBI" id="CHEBI:140395"/>
        <dbReference type="EC" id="2.7.7.6"/>
    </reaction>
</comment>
<dbReference type="EC" id="2.7.7.6" evidence="2"/>
<dbReference type="Gene3D" id="3.90.1800.10">
    <property type="entry name" value="RNA polymerase alpha subunit dimerisation domain"/>
    <property type="match status" value="1"/>
</dbReference>
<evidence type="ECO:0000256" key="2">
    <source>
        <dbReference type="ARBA" id="ARBA00012418"/>
    </source>
</evidence>
<dbReference type="PANTHER" id="PTHR20856">
    <property type="entry name" value="DNA-DIRECTED RNA POLYMERASE I SUBUNIT 2"/>
    <property type="match status" value="1"/>
</dbReference>